<evidence type="ECO:0000313" key="1">
    <source>
        <dbReference type="EMBL" id="KAJ1129955.1"/>
    </source>
</evidence>
<proteinExistence type="predicted"/>
<comment type="caution">
    <text evidence="1">The sequence shown here is derived from an EMBL/GenBank/DDBJ whole genome shotgun (WGS) entry which is preliminary data.</text>
</comment>
<organism evidence="1 2">
    <name type="scientific">Pleurodeles waltl</name>
    <name type="common">Iberian ribbed newt</name>
    <dbReference type="NCBI Taxonomy" id="8319"/>
    <lineage>
        <taxon>Eukaryota</taxon>
        <taxon>Metazoa</taxon>
        <taxon>Chordata</taxon>
        <taxon>Craniata</taxon>
        <taxon>Vertebrata</taxon>
        <taxon>Euteleostomi</taxon>
        <taxon>Amphibia</taxon>
        <taxon>Batrachia</taxon>
        <taxon>Caudata</taxon>
        <taxon>Salamandroidea</taxon>
        <taxon>Salamandridae</taxon>
        <taxon>Pleurodelinae</taxon>
        <taxon>Pleurodeles</taxon>
    </lineage>
</organism>
<sequence length="118" mass="13364">MVSSVTSNNGFLTFATVTPGLRLSQLRHEAWLSHEMGDMRHTLTTPARARETNSRRSSRRHMHAHNELHILLPSVKRHYNAVSYSTDVSLSPIPGRGRTHAKAYRAPQLKHVGVREYA</sequence>
<evidence type="ECO:0000313" key="2">
    <source>
        <dbReference type="Proteomes" id="UP001066276"/>
    </source>
</evidence>
<name>A0AAV7PSI6_PLEWA</name>
<keyword evidence="2" id="KW-1185">Reference proteome</keyword>
<gene>
    <name evidence="1" type="ORF">NDU88_008315</name>
</gene>
<accession>A0AAV7PSI6</accession>
<protein>
    <submittedName>
        <fullName evidence="1">Uncharacterized protein</fullName>
    </submittedName>
</protein>
<reference evidence="1" key="1">
    <citation type="journal article" date="2022" name="bioRxiv">
        <title>Sequencing and chromosome-scale assembly of the giantPleurodeles waltlgenome.</title>
        <authorList>
            <person name="Brown T."/>
            <person name="Elewa A."/>
            <person name="Iarovenko S."/>
            <person name="Subramanian E."/>
            <person name="Araus A.J."/>
            <person name="Petzold A."/>
            <person name="Susuki M."/>
            <person name="Suzuki K.-i.T."/>
            <person name="Hayashi T."/>
            <person name="Toyoda A."/>
            <person name="Oliveira C."/>
            <person name="Osipova E."/>
            <person name="Leigh N.D."/>
            <person name="Simon A."/>
            <person name="Yun M.H."/>
        </authorList>
    </citation>
    <scope>NUCLEOTIDE SEQUENCE</scope>
    <source>
        <strain evidence="1">20211129_DDA</strain>
        <tissue evidence="1">Liver</tissue>
    </source>
</reference>
<dbReference type="Proteomes" id="UP001066276">
    <property type="component" value="Chromosome 7"/>
</dbReference>
<dbReference type="AlphaFoldDB" id="A0AAV7PSI6"/>
<dbReference type="EMBL" id="JANPWB010000011">
    <property type="protein sequence ID" value="KAJ1129955.1"/>
    <property type="molecule type" value="Genomic_DNA"/>
</dbReference>